<dbReference type="InParanoid" id="D6W6U9"/>
<evidence type="ECO:0000313" key="3">
    <source>
        <dbReference type="Proteomes" id="UP000007266"/>
    </source>
</evidence>
<dbReference type="Proteomes" id="UP000007266">
    <property type="component" value="Linkage group 1"/>
</dbReference>
<dbReference type="HOGENOM" id="CLU_1827827_0_0_1"/>
<reference evidence="2 3" key="2">
    <citation type="journal article" date="2010" name="Nucleic Acids Res.">
        <title>BeetleBase in 2010: revisions to provide comprehensive genomic information for Tribolium castaneum.</title>
        <authorList>
            <person name="Kim H.S."/>
            <person name="Murphy T."/>
            <person name="Xia J."/>
            <person name="Caragea D."/>
            <person name="Park Y."/>
            <person name="Beeman R.W."/>
            <person name="Lorenzen M.D."/>
            <person name="Butcher S."/>
            <person name="Manak J.R."/>
            <person name="Brown S.J."/>
        </authorList>
    </citation>
    <scope>GENOME REANNOTATION</scope>
    <source>
        <strain evidence="2 3">Georgia GA2</strain>
    </source>
</reference>
<evidence type="ECO:0000256" key="1">
    <source>
        <dbReference type="SAM" id="MobiDB-lite"/>
    </source>
</evidence>
<gene>
    <name evidence="2" type="primary">GLEAN_13637</name>
    <name evidence="2" type="ORF">TcasGA2_TC013637</name>
</gene>
<name>D6W6U9_TRICA</name>
<dbReference type="EMBL" id="KQ971307">
    <property type="protein sequence ID" value="EFA11452.1"/>
    <property type="molecule type" value="Genomic_DNA"/>
</dbReference>
<evidence type="ECO:0000313" key="2">
    <source>
        <dbReference type="EMBL" id="EFA11452.1"/>
    </source>
</evidence>
<feature type="region of interest" description="Disordered" evidence="1">
    <location>
        <begin position="97"/>
        <end position="116"/>
    </location>
</feature>
<dbReference type="AlphaFoldDB" id="D6W6U9"/>
<reference evidence="2 3" key="1">
    <citation type="journal article" date="2008" name="Nature">
        <title>The genome of the model beetle and pest Tribolium castaneum.</title>
        <authorList>
            <consortium name="Tribolium Genome Sequencing Consortium"/>
            <person name="Richards S."/>
            <person name="Gibbs R.A."/>
            <person name="Weinstock G.M."/>
            <person name="Brown S.J."/>
            <person name="Denell R."/>
            <person name="Beeman R.W."/>
            <person name="Gibbs R."/>
            <person name="Beeman R.W."/>
            <person name="Brown S.J."/>
            <person name="Bucher G."/>
            <person name="Friedrich M."/>
            <person name="Grimmelikhuijzen C.J."/>
            <person name="Klingler M."/>
            <person name="Lorenzen M."/>
            <person name="Richards S."/>
            <person name="Roth S."/>
            <person name="Schroder R."/>
            <person name="Tautz D."/>
            <person name="Zdobnov E.M."/>
            <person name="Muzny D."/>
            <person name="Gibbs R.A."/>
            <person name="Weinstock G.M."/>
            <person name="Attaway T."/>
            <person name="Bell S."/>
            <person name="Buhay C.J."/>
            <person name="Chandrabose M.N."/>
            <person name="Chavez D."/>
            <person name="Clerk-Blankenburg K.P."/>
            <person name="Cree A."/>
            <person name="Dao M."/>
            <person name="Davis C."/>
            <person name="Chacko J."/>
            <person name="Dinh H."/>
            <person name="Dugan-Rocha S."/>
            <person name="Fowler G."/>
            <person name="Garner T.T."/>
            <person name="Garnes J."/>
            <person name="Gnirke A."/>
            <person name="Hawes A."/>
            <person name="Hernandez J."/>
            <person name="Hines S."/>
            <person name="Holder M."/>
            <person name="Hume J."/>
            <person name="Jhangiani S.N."/>
            <person name="Joshi V."/>
            <person name="Khan Z.M."/>
            <person name="Jackson L."/>
            <person name="Kovar C."/>
            <person name="Kowis A."/>
            <person name="Lee S."/>
            <person name="Lewis L.R."/>
            <person name="Margolis J."/>
            <person name="Morgan M."/>
            <person name="Nazareth L.V."/>
            <person name="Nguyen N."/>
            <person name="Okwuonu G."/>
            <person name="Parker D."/>
            <person name="Richards S."/>
            <person name="Ruiz S.J."/>
            <person name="Santibanez J."/>
            <person name="Savard J."/>
            <person name="Scherer S.E."/>
            <person name="Schneider B."/>
            <person name="Sodergren E."/>
            <person name="Tautz D."/>
            <person name="Vattahil S."/>
            <person name="Villasana D."/>
            <person name="White C.S."/>
            <person name="Wright R."/>
            <person name="Park Y."/>
            <person name="Beeman R.W."/>
            <person name="Lord J."/>
            <person name="Oppert B."/>
            <person name="Lorenzen M."/>
            <person name="Brown S."/>
            <person name="Wang L."/>
            <person name="Savard J."/>
            <person name="Tautz D."/>
            <person name="Richards S."/>
            <person name="Weinstock G."/>
            <person name="Gibbs R.A."/>
            <person name="Liu Y."/>
            <person name="Worley K."/>
            <person name="Weinstock G."/>
            <person name="Elsik C.G."/>
            <person name="Reese J.T."/>
            <person name="Elhaik E."/>
            <person name="Landan G."/>
            <person name="Graur D."/>
            <person name="Arensburger P."/>
            <person name="Atkinson P."/>
            <person name="Beeman R.W."/>
            <person name="Beidler J."/>
            <person name="Brown S.J."/>
            <person name="Demuth J.P."/>
            <person name="Drury D.W."/>
            <person name="Du Y.Z."/>
            <person name="Fujiwara H."/>
            <person name="Lorenzen M."/>
            <person name="Maselli V."/>
            <person name="Osanai M."/>
            <person name="Park Y."/>
            <person name="Robertson H.M."/>
            <person name="Tu Z."/>
            <person name="Wang J.J."/>
            <person name="Wang S."/>
            <person name="Richards S."/>
            <person name="Song H."/>
            <person name="Zhang L."/>
            <person name="Sodergren E."/>
            <person name="Werner D."/>
            <person name="Stanke M."/>
            <person name="Morgenstern B."/>
            <person name="Solovyev V."/>
            <person name="Kosarev P."/>
            <person name="Brown G."/>
            <person name="Chen H.C."/>
            <person name="Ermolaeva O."/>
            <person name="Hlavina W."/>
            <person name="Kapustin Y."/>
            <person name="Kiryutin B."/>
            <person name="Kitts P."/>
            <person name="Maglott D."/>
            <person name="Pruitt K."/>
            <person name="Sapojnikov V."/>
            <person name="Souvorov A."/>
            <person name="Mackey A.J."/>
            <person name="Waterhouse R.M."/>
            <person name="Wyder S."/>
            <person name="Zdobnov E.M."/>
            <person name="Zdobnov E.M."/>
            <person name="Wyder S."/>
            <person name="Kriventseva E.V."/>
            <person name="Kadowaki T."/>
            <person name="Bork P."/>
            <person name="Aranda M."/>
            <person name="Bao R."/>
            <person name="Beermann A."/>
            <person name="Berns N."/>
            <person name="Bolognesi R."/>
            <person name="Bonneton F."/>
            <person name="Bopp D."/>
            <person name="Brown S.J."/>
            <person name="Bucher G."/>
            <person name="Butts T."/>
            <person name="Chaumot A."/>
            <person name="Denell R.E."/>
            <person name="Ferrier D.E."/>
            <person name="Friedrich M."/>
            <person name="Gordon C.M."/>
            <person name="Jindra M."/>
            <person name="Klingler M."/>
            <person name="Lan Q."/>
            <person name="Lattorff H.M."/>
            <person name="Laudet V."/>
            <person name="von Levetsow C."/>
            <person name="Liu Z."/>
            <person name="Lutz R."/>
            <person name="Lynch J.A."/>
            <person name="da Fonseca R.N."/>
            <person name="Posnien N."/>
            <person name="Reuter R."/>
            <person name="Roth S."/>
            <person name="Savard J."/>
            <person name="Schinko J.B."/>
            <person name="Schmitt C."/>
            <person name="Schoppmeier M."/>
            <person name="Schroder R."/>
            <person name="Shippy T.D."/>
            <person name="Simonnet F."/>
            <person name="Marques-Souza H."/>
            <person name="Tautz D."/>
            <person name="Tomoyasu Y."/>
            <person name="Trauner J."/>
            <person name="Van der Zee M."/>
            <person name="Vervoort M."/>
            <person name="Wittkopp N."/>
            <person name="Wimmer E.A."/>
            <person name="Yang X."/>
            <person name="Jones A.K."/>
            <person name="Sattelle D.B."/>
            <person name="Ebert P.R."/>
            <person name="Nelson D."/>
            <person name="Scott J.G."/>
            <person name="Beeman R.W."/>
            <person name="Muthukrishnan S."/>
            <person name="Kramer K.J."/>
            <person name="Arakane Y."/>
            <person name="Beeman R.W."/>
            <person name="Zhu Q."/>
            <person name="Hogenkamp D."/>
            <person name="Dixit R."/>
            <person name="Oppert B."/>
            <person name="Jiang H."/>
            <person name="Zou Z."/>
            <person name="Marshall J."/>
            <person name="Elpidina E."/>
            <person name="Vinokurov K."/>
            <person name="Oppert C."/>
            <person name="Zou Z."/>
            <person name="Evans J."/>
            <person name="Lu Z."/>
            <person name="Zhao P."/>
            <person name="Sumathipala N."/>
            <person name="Altincicek B."/>
            <person name="Vilcinskas A."/>
            <person name="Williams M."/>
            <person name="Hultmark D."/>
            <person name="Hetru C."/>
            <person name="Jiang H."/>
            <person name="Grimmelikhuijzen C.J."/>
            <person name="Hauser F."/>
            <person name="Cazzamali G."/>
            <person name="Williamson M."/>
            <person name="Park Y."/>
            <person name="Li B."/>
            <person name="Tanaka Y."/>
            <person name="Predel R."/>
            <person name="Neupert S."/>
            <person name="Schachtner J."/>
            <person name="Verleyen P."/>
            <person name="Raible F."/>
            <person name="Bork P."/>
            <person name="Friedrich M."/>
            <person name="Walden K.K."/>
            <person name="Robertson H.M."/>
            <person name="Angeli S."/>
            <person name="Foret S."/>
            <person name="Bucher G."/>
            <person name="Schuetz S."/>
            <person name="Maleszka R."/>
            <person name="Wimmer E.A."/>
            <person name="Beeman R.W."/>
            <person name="Lorenzen M."/>
            <person name="Tomoyasu Y."/>
            <person name="Miller S.C."/>
            <person name="Grossmann D."/>
            <person name="Bucher G."/>
        </authorList>
    </citation>
    <scope>NUCLEOTIDE SEQUENCE [LARGE SCALE GENOMIC DNA]</scope>
    <source>
        <strain evidence="2 3">Georgia GA2</strain>
    </source>
</reference>
<sequence length="141" mass="16005">MGIRGKLNIWLSVAAIAPTSDPEAWSRNFERMICRSDINIVMIGRKRRIPLKTELSLKITLRQDAKCSGPEVTFYTLLLVQRVDKAAASAITIVEKPRSTPLPLPPPPASNRPRSRRHQTTFLMLLPNVQLPEPRRADQHY</sequence>
<proteinExistence type="predicted"/>
<feature type="compositionally biased region" description="Pro residues" evidence="1">
    <location>
        <begin position="100"/>
        <end position="110"/>
    </location>
</feature>
<accession>D6W6U9</accession>
<protein>
    <submittedName>
        <fullName evidence="2">Uncharacterized protein</fullName>
    </submittedName>
</protein>
<organism evidence="2 3">
    <name type="scientific">Tribolium castaneum</name>
    <name type="common">Red flour beetle</name>
    <dbReference type="NCBI Taxonomy" id="7070"/>
    <lineage>
        <taxon>Eukaryota</taxon>
        <taxon>Metazoa</taxon>
        <taxon>Ecdysozoa</taxon>
        <taxon>Arthropoda</taxon>
        <taxon>Hexapoda</taxon>
        <taxon>Insecta</taxon>
        <taxon>Pterygota</taxon>
        <taxon>Neoptera</taxon>
        <taxon>Endopterygota</taxon>
        <taxon>Coleoptera</taxon>
        <taxon>Polyphaga</taxon>
        <taxon>Cucujiformia</taxon>
        <taxon>Tenebrionidae</taxon>
        <taxon>Tenebrionidae incertae sedis</taxon>
        <taxon>Tribolium</taxon>
    </lineage>
</organism>
<keyword evidence="3" id="KW-1185">Reference proteome</keyword>